<organism evidence="4 5">
    <name type="scientific">Blautia producta</name>
    <dbReference type="NCBI Taxonomy" id="33035"/>
    <lineage>
        <taxon>Bacteria</taxon>
        <taxon>Bacillati</taxon>
        <taxon>Bacillota</taxon>
        <taxon>Clostridia</taxon>
        <taxon>Lachnospirales</taxon>
        <taxon>Lachnospiraceae</taxon>
        <taxon>Blautia</taxon>
    </lineage>
</organism>
<sequence length="548" mass="64266">MDRKIEELLEKGKEMKTQGQKILKKERKTITRAIHAWKDMDHHKGDVHTGELTTAFREWRGVKDTAYDFAKWLQVWGDMSLMIMKNPVGSVKGLWKYRWFSSYLQTPMFIDAQLVGLRGPQLRIAREHMRMIVQFCTRLLENTFKADENLNGPNALSDKIVLFDEMMPIHIMAGFPNLIGMPSQMAPVYITSLLDQQMQVHYLDETENYGLPADVCPLPSAEAGCGIAGDYPIFGKCYITSSMPCDGSVMTNIFQDRYFKLPTYPLTLPVRYLDEQAVDYAVEEIKGMIHFIEENTGETFDWDAYFEAMERYNKETEYEQEKWDVNQTEYPQITGSILAVYRELSYMADAGRDPRFLKTDERVNKIMMKAYREKQPCAKEMRHRAVVWSCPAHYYANFGNWAQQCWGINVLIDMESMMSMKFIDTEDKEESLKDIAWTYERMAMRKHTNGGYANVLDELWKVCEEFHADMVLMYSHISCKTMAGLQGLFDDQARERGIRFIWVEHDLMDPRTVSRRHMRESVNRYMRTVMHEEPVDPSLEDFDDEKEW</sequence>
<keyword evidence="3" id="KW-0411">Iron-sulfur</keyword>
<dbReference type="PANTHER" id="PTHR30548:SF2">
    <property type="entry name" value="2-HYDROXYACYL-COA DEHYDRATASE,D-COMPONENT"/>
    <property type="match status" value="1"/>
</dbReference>
<dbReference type="AlphaFoldDB" id="A0A4P6M3R6"/>
<keyword evidence="3" id="KW-0408">Iron</keyword>
<evidence type="ECO:0000256" key="3">
    <source>
        <dbReference type="ARBA" id="ARBA00023014"/>
    </source>
</evidence>
<dbReference type="Proteomes" id="UP000289794">
    <property type="component" value="Chromosome"/>
</dbReference>
<proteinExistence type="inferred from homology"/>
<protein>
    <recommendedName>
        <fullName evidence="6">2-hydroxyacyl-CoA dehydratase</fullName>
    </recommendedName>
</protein>
<comment type="similarity">
    <text evidence="2">Belongs to the FldB/FldC dehydratase alpha/beta subunit family.</text>
</comment>
<evidence type="ECO:0000313" key="4">
    <source>
        <dbReference type="EMBL" id="QBE99136.1"/>
    </source>
</evidence>
<evidence type="ECO:0000256" key="2">
    <source>
        <dbReference type="ARBA" id="ARBA00005806"/>
    </source>
</evidence>
<dbReference type="PANTHER" id="PTHR30548">
    <property type="entry name" value="2-HYDROXYGLUTARYL-COA DEHYDRATASE, D-COMPONENT-RELATED"/>
    <property type="match status" value="1"/>
</dbReference>
<keyword evidence="3" id="KW-0479">Metal-binding</keyword>
<dbReference type="KEGG" id="bpro:PMF13cell1_04709"/>
<dbReference type="Gene3D" id="3.40.50.11890">
    <property type="match status" value="1"/>
</dbReference>
<reference evidence="4 5" key="1">
    <citation type="submission" date="2019-01" db="EMBL/GenBank/DDBJ databases">
        <title>PMF-metabolizing Aryl O-demethylase.</title>
        <authorList>
            <person name="Kim M."/>
        </authorList>
    </citation>
    <scope>NUCLEOTIDE SEQUENCE [LARGE SCALE GENOMIC DNA]</scope>
    <source>
        <strain evidence="4 5">PMF1</strain>
    </source>
</reference>
<dbReference type="GO" id="GO:0051536">
    <property type="term" value="F:iron-sulfur cluster binding"/>
    <property type="evidence" value="ECO:0007669"/>
    <property type="project" value="UniProtKB-KW"/>
</dbReference>
<name>A0A4P6M3R6_9FIRM</name>
<dbReference type="GO" id="GO:0016836">
    <property type="term" value="F:hydro-lyase activity"/>
    <property type="evidence" value="ECO:0007669"/>
    <property type="project" value="UniProtKB-ARBA"/>
</dbReference>
<accession>A0A4P6M3R6</accession>
<evidence type="ECO:0008006" key="6">
    <source>
        <dbReference type="Google" id="ProtNLM"/>
    </source>
</evidence>
<dbReference type="Pfam" id="PF06050">
    <property type="entry name" value="HGD-D"/>
    <property type="match status" value="1"/>
</dbReference>
<comment type="cofactor">
    <cofactor evidence="1">
        <name>[4Fe-4S] cluster</name>
        <dbReference type="ChEBI" id="CHEBI:49883"/>
    </cofactor>
</comment>
<dbReference type="RefSeq" id="WP_130182315.1">
    <property type="nucleotide sequence ID" value="NZ_CP035945.1"/>
</dbReference>
<dbReference type="InterPro" id="IPR010327">
    <property type="entry name" value="FldB/FldC_alpha/beta"/>
</dbReference>
<dbReference type="EMBL" id="CP035945">
    <property type="protein sequence ID" value="QBE99136.1"/>
    <property type="molecule type" value="Genomic_DNA"/>
</dbReference>
<evidence type="ECO:0000256" key="1">
    <source>
        <dbReference type="ARBA" id="ARBA00001966"/>
    </source>
</evidence>
<evidence type="ECO:0000313" key="5">
    <source>
        <dbReference type="Proteomes" id="UP000289794"/>
    </source>
</evidence>
<gene>
    <name evidence="4" type="ORF">PMF13cell1_04709</name>
</gene>
<dbReference type="Gene3D" id="3.40.50.11900">
    <property type="match status" value="1"/>
</dbReference>